<sequence>VWDPEATRTISAKSHHQAVDFNIFEGMTCHGVSKVVISNGKVVLEDGNLTVIHGAGRFIETPAFPEYIYSRLQKRDNIKLNKVDREAYTGPVVDLTKELESQLNDAKLNDLPALNQNANFHHRPPTKSGARHLQDSSFSFGGEQWDDQPVKASTRVKNPPGGKSSGIF</sequence>
<feature type="non-terminal residue" evidence="2">
    <location>
        <position position="1"/>
    </location>
</feature>
<dbReference type="InterPro" id="IPR011059">
    <property type="entry name" value="Metal-dep_hydrolase_composite"/>
</dbReference>
<comment type="caution">
    <text evidence="2">The sequence shown here is derived from an EMBL/GenBank/DDBJ whole genome shotgun (WGS) entry which is preliminary data.</text>
</comment>
<dbReference type="PANTHER" id="PTHR11647">
    <property type="entry name" value="HYDRANTOINASE/DIHYDROPYRIMIDINASE FAMILY MEMBER"/>
    <property type="match status" value="1"/>
</dbReference>
<dbReference type="GO" id="GO:0006208">
    <property type="term" value="P:pyrimidine nucleobase catabolic process"/>
    <property type="evidence" value="ECO:0007669"/>
    <property type="project" value="TreeGrafter"/>
</dbReference>
<protein>
    <submittedName>
        <fullName evidence="2">Uncharacterized protein</fullName>
    </submittedName>
</protein>
<evidence type="ECO:0000313" key="2">
    <source>
        <dbReference type="EMBL" id="CAF1092223.1"/>
    </source>
</evidence>
<dbReference type="EMBL" id="CAJNOC010007107">
    <property type="protein sequence ID" value="CAF1092223.1"/>
    <property type="molecule type" value="Genomic_DNA"/>
</dbReference>
<dbReference type="SUPFAM" id="SSF51338">
    <property type="entry name" value="Composite domain of metallo-dependent hydrolases"/>
    <property type="match status" value="1"/>
</dbReference>
<evidence type="ECO:0000256" key="1">
    <source>
        <dbReference type="SAM" id="MobiDB-lite"/>
    </source>
</evidence>
<gene>
    <name evidence="2" type="ORF">OXX778_LOCUS20726</name>
</gene>
<dbReference type="AlphaFoldDB" id="A0A814NHL4"/>
<dbReference type="InterPro" id="IPR050378">
    <property type="entry name" value="Metallo-dep_Hydrolases_sf"/>
</dbReference>
<keyword evidence="3" id="KW-1185">Reference proteome</keyword>
<proteinExistence type="predicted"/>
<dbReference type="Proteomes" id="UP000663879">
    <property type="component" value="Unassembled WGS sequence"/>
</dbReference>
<dbReference type="GO" id="GO:0004157">
    <property type="term" value="F:dihydropyrimidinase activity"/>
    <property type="evidence" value="ECO:0007669"/>
    <property type="project" value="TreeGrafter"/>
</dbReference>
<reference evidence="2" key="1">
    <citation type="submission" date="2021-02" db="EMBL/GenBank/DDBJ databases">
        <authorList>
            <person name="Nowell W R."/>
        </authorList>
    </citation>
    <scope>NUCLEOTIDE SEQUENCE</scope>
    <source>
        <strain evidence="2">Ploen Becks lab</strain>
    </source>
</reference>
<dbReference type="OrthoDB" id="1924787at2759"/>
<organism evidence="2 3">
    <name type="scientific">Brachionus calyciflorus</name>
    <dbReference type="NCBI Taxonomy" id="104777"/>
    <lineage>
        <taxon>Eukaryota</taxon>
        <taxon>Metazoa</taxon>
        <taxon>Spiralia</taxon>
        <taxon>Gnathifera</taxon>
        <taxon>Rotifera</taxon>
        <taxon>Eurotatoria</taxon>
        <taxon>Monogononta</taxon>
        <taxon>Pseudotrocha</taxon>
        <taxon>Ploima</taxon>
        <taxon>Brachionidae</taxon>
        <taxon>Brachionus</taxon>
    </lineage>
</organism>
<dbReference type="Gene3D" id="2.30.40.10">
    <property type="entry name" value="Urease, subunit C, domain 1"/>
    <property type="match status" value="1"/>
</dbReference>
<name>A0A814NHL4_9BILA</name>
<evidence type="ECO:0000313" key="3">
    <source>
        <dbReference type="Proteomes" id="UP000663879"/>
    </source>
</evidence>
<accession>A0A814NHL4</accession>
<dbReference type="GO" id="GO:0005829">
    <property type="term" value="C:cytosol"/>
    <property type="evidence" value="ECO:0007669"/>
    <property type="project" value="TreeGrafter"/>
</dbReference>
<feature type="region of interest" description="Disordered" evidence="1">
    <location>
        <begin position="116"/>
        <end position="168"/>
    </location>
</feature>
<dbReference type="PANTHER" id="PTHR11647:SF1">
    <property type="entry name" value="COLLAPSIN RESPONSE MEDIATOR PROTEIN"/>
    <property type="match status" value="1"/>
</dbReference>